<gene>
    <name evidence="9" type="ORF">EDC18_103165</name>
</gene>
<keyword evidence="3" id="KW-0813">Transport</keyword>
<evidence type="ECO:0000256" key="3">
    <source>
        <dbReference type="ARBA" id="ARBA00022448"/>
    </source>
</evidence>
<evidence type="ECO:0000256" key="1">
    <source>
        <dbReference type="ARBA" id="ARBA00004651"/>
    </source>
</evidence>
<feature type="transmembrane region" description="Helical" evidence="8">
    <location>
        <begin position="32"/>
        <end position="52"/>
    </location>
</feature>
<evidence type="ECO:0000256" key="6">
    <source>
        <dbReference type="ARBA" id="ARBA00022989"/>
    </source>
</evidence>
<dbReference type="GO" id="GO:0005886">
    <property type="term" value="C:plasma membrane"/>
    <property type="evidence" value="ECO:0007669"/>
    <property type="project" value="UniProtKB-SubCell"/>
</dbReference>
<accession>A0A4V2V0D9</accession>
<evidence type="ECO:0000256" key="2">
    <source>
        <dbReference type="ARBA" id="ARBA00009212"/>
    </source>
</evidence>
<dbReference type="InterPro" id="IPR007208">
    <property type="entry name" value="MrpF/PhaF-like"/>
</dbReference>
<comment type="similarity">
    <text evidence="2">Belongs to the CPA3 antiporters (TC 2.A.63) subunit F family.</text>
</comment>
<dbReference type="OrthoDB" id="9799958at2"/>
<evidence type="ECO:0000256" key="7">
    <source>
        <dbReference type="ARBA" id="ARBA00023136"/>
    </source>
</evidence>
<dbReference type="Proteomes" id="UP000294902">
    <property type="component" value="Unassembled WGS sequence"/>
</dbReference>
<feature type="transmembrane region" description="Helical" evidence="8">
    <location>
        <begin position="58"/>
        <end position="79"/>
    </location>
</feature>
<proteinExistence type="inferred from homology"/>
<sequence>MIIKILFFVLIFCIGIVSIRTMLGPTIWDRLITFNLISIKVILLIMCFSILYEAPEYLDIALTYALLAFISTILISRFLEWRDRL</sequence>
<dbReference type="PANTHER" id="PTHR34702:SF1">
    <property type="entry name" value="NA(+)_H(+) ANTIPORTER SUBUNIT F"/>
    <property type="match status" value="1"/>
</dbReference>
<dbReference type="RefSeq" id="WP_132251178.1">
    <property type="nucleotide sequence ID" value="NZ_SMAL01000003.1"/>
</dbReference>
<dbReference type="GO" id="GO:0015385">
    <property type="term" value="F:sodium:proton antiporter activity"/>
    <property type="evidence" value="ECO:0007669"/>
    <property type="project" value="TreeGrafter"/>
</dbReference>
<evidence type="ECO:0000256" key="4">
    <source>
        <dbReference type="ARBA" id="ARBA00022475"/>
    </source>
</evidence>
<dbReference type="EMBL" id="SMAL01000003">
    <property type="protein sequence ID" value="TCT15460.1"/>
    <property type="molecule type" value="Genomic_DNA"/>
</dbReference>
<feature type="transmembrane region" description="Helical" evidence="8">
    <location>
        <begin position="6"/>
        <end position="23"/>
    </location>
</feature>
<keyword evidence="10" id="KW-1185">Reference proteome</keyword>
<keyword evidence="4" id="KW-1003">Cell membrane</keyword>
<organism evidence="9 10">
    <name type="scientific">Natranaerovirga pectinivora</name>
    <dbReference type="NCBI Taxonomy" id="682400"/>
    <lineage>
        <taxon>Bacteria</taxon>
        <taxon>Bacillati</taxon>
        <taxon>Bacillota</taxon>
        <taxon>Clostridia</taxon>
        <taxon>Lachnospirales</taxon>
        <taxon>Natranaerovirgaceae</taxon>
        <taxon>Natranaerovirga</taxon>
    </lineage>
</organism>
<dbReference type="PANTHER" id="PTHR34702">
    <property type="entry name" value="NA(+)/H(+) ANTIPORTER SUBUNIT F1"/>
    <property type="match status" value="1"/>
</dbReference>
<keyword evidence="6 8" id="KW-1133">Transmembrane helix</keyword>
<comment type="caution">
    <text evidence="9">The sequence shown here is derived from an EMBL/GenBank/DDBJ whole genome shotgun (WGS) entry which is preliminary data.</text>
</comment>
<evidence type="ECO:0000256" key="5">
    <source>
        <dbReference type="ARBA" id="ARBA00022692"/>
    </source>
</evidence>
<evidence type="ECO:0000313" key="10">
    <source>
        <dbReference type="Proteomes" id="UP000294902"/>
    </source>
</evidence>
<comment type="subcellular location">
    <subcellularLocation>
        <location evidence="1">Cell membrane</location>
        <topology evidence="1">Multi-pass membrane protein</topology>
    </subcellularLocation>
</comment>
<dbReference type="Pfam" id="PF04066">
    <property type="entry name" value="MrpF_PhaF"/>
    <property type="match status" value="1"/>
</dbReference>
<reference evidence="9 10" key="1">
    <citation type="submission" date="2019-03" db="EMBL/GenBank/DDBJ databases">
        <title>Genomic Encyclopedia of Type Strains, Phase IV (KMG-IV): sequencing the most valuable type-strain genomes for metagenomic binning, comparative biology and taxonomic classification.</title>
        <authorList>
            <person name="Goeker M."/>
        </authorList>
    </citation>
    <scope>NUCLEOTIDE SEQUENCE [LARGE SCALE GENOMIC DNA]</scope>
    <source>
        <strain evidence="9 10">DSM 24629</strain>
    </source>
</reference>
<evidence type="ECO:0000256" key="8">
    <source>
        <dbReference type="SAM" id="Phobius"/>
    </source>
</evidence>
<evidence type="ECO:0000313" key="9">
    <source>
        <dbReference type="EMBL" id="TCT15460.1"/>
    </source>
</evidence>
<keyword evidence="5 8" id="KW-0812">Transmembrane</keyword>
<dbReference type="AlphaFoldDB" id="A0A4V2V0D9"/>
<keyword evidence="7 8" id="KW-0472">Membrane</keyword>
<name>A0A4V2V0D9_9FIRM</name>
<protein>
    <submittedName>
        <fullName evidence="9">Multicomponent Na+:H+ antiporter subunit F</fullName>
    </submittedName>
</protein>